<dbReference type="EMBL" id="CP059265">
    <property type="protein sequence ID" value="QLQ31963.1"/>
    <property type="molecule type" value="Genomic_DNA"/>
</dbReference>
<keyword evidence="1" id="KW-0472">Membrane</keyword>
<feature type="transmembrane region" description="Helical" evidence="1">
    <location>
        <begin position="91"/>
        <end position="110"/>
    </location>
</feature>
<evidence type="ECO:0000313" key="3">
    <source>
        <dbReference type="Proteomes" id="UP000510621"/>
    </source>
</evidence>
<organism evidence="2 3">
    <name type="scientific">Candidatus Thiothrix singaporensis</name>
    <dbReference type="NCBI Taxonomy" id="2799669"/>
    <lineage>
        <taxon>Bacteria</taxon>
        <taxon>Pseudomonadati</taxon>
        <taxon>Pseudomonadota</taxon>
        <taxon>Gammaproteobacteria</taxon>
        <taxon>Thiotrichales</taxon>
        <taxon>Thiotrichaceae</taxon>
        <taxon>Thiothrix</taxon>
    </lineage>
</organism>
<evidence type="ECO:0000256" key="1">
    <source>
        <dbReference type="SAM" id="Phobius"/>
    </source>
</evidence>
<keyword evidence="3" id="KW-1185">Reference proteome</keyword>
<name>A0A7L6ASD1_9GAMM</name>
<proteinExistence type="predicted"/>
<accession>A0A7L6ASD1</accession>
<feature type="transmembrane region" description="Helical" evidence="1">
    <location>
        <begin position="59"/>
        <end position="79"/>
    </location>
</feature>
<gene>
    <name evidence="2" type="ORF">HZT40_10585</name>
</gene>
<dbReference type="Proteomes" id="UP000510621">
    <property type="component" value="Chromosome"/>
</dbReference>
<dbReference type="KEGG" id="this:HZT40_10585"/>
<keyword evidence="1" id="KW-0812">Transmembrane</keyword>
<evidence type="ECO:0000313" key="2">
    <source>
        <dbReference type="EMBL" id="QLQ31963.1"/>
    </source>
</evidence>
<feature type="transmembrane region" description="Helical" evidence="1">
    <location>
        <begin position="34"/>
        <end position="52"/>
    </location>
</feature>
<keyword evidence="1" id="KW-1133">Transmembrane helix</keyword>
<reference evidence="2" key="1">
    <citation type="submission" date="2020-06" db="EMBL/GenBank/DDBJ databases">
        <title>Analysis procedures for assessing recovery of high quality, complete, closed genomes from Nanopore long read metagenome sequencing.</title>
        <authorList>
            <person name="Bessarab I."/>
            <person name="Arumugam K."/>
            <person name="Haryono M."/>
            <person name="Liu X."/>
            <person name="Roy S."/>
            <person name="Zuniga-Montanez R.E."/>
            <person name="Qiu G."/>
            <person name="Drautz-Moses D.I."/>
            <person name="Law Y.Y."/>
            <person name="Wuertz S."/>
            <person name="Lauro F.M."/>
            <person name="Huson D.H."/>
            <person name="Williams R.B."/>
        </authorList>
    </citation>
    <scope>NUCLEOTIDE SEQUENCE [LARGE SCALE GENOMIC DNA]</scope>
    <source>
        <strain evidence="2">SSD2</strain>
    </source>
</reference>
<sequence>MHTNPYRSPESDVSQSSDAGYDSGLEQAASGQKMLIFAFIALVLGQILLAFSPSESIQLVVAIAVFVTHFLFPIGMYRLSSGLGAPMVVRIVLMILMLVPLLNLLVMLVASAKVNRVLREAGVEVGLLGAKT</sequence>
<dbReference type="AlphaFoldDB" id="A0A7L6ASD1"/>
<protein>
    <submittedName>
        <fullName evidence="2">Uncharacterized protein</fullName>
    </submittedName>
</protein>